<feature type="domain" description="AMP-dependent synthetase/ligase" evidence="6">
    <location>
        <begin position="9"/>
        <end position="292"/>
    </location>
</feature>
<dbReference type="EMBL" id="HBHX01037381">
    <property type="protein sequence ID" value="CAE0120085.1"/>
    <property type="molecule type" value="Transcribed_RNA"/>
</dbReference>
<evidence type="ECO:0000313" key="7">
    <source>
        <dbReference type="EMBL" id="CAE0120085.1"/>
    </source>
</evidence>
<dbReference type="PROSITE" id="PS00455">
    <property type="entry name" value="AMP_BINDING"/>
    <property type="match status" value="1"/>
</dbReference>
<dbReference type="GO" id="GO:0004467">
    <property type="term" value="F:long-chain fatty acid-CoA ligase activity"/>
    <property type="evidence" value="ECO:0007669"/>
    <property type="project" value="UniProtKB-EC"/>
</dbReference>
<keyword evidence="3" id="KW-0547">Nucleotide-binding</keyword>
<dbReference type="PANTHER" id="PTHR43272">
    <property type="entry name" value="LONG-CHAIN-FATTY-ACID--COA LIGASE"/>
    <property type="match status" value="1"/>
</dbReference>
<dbReference type="InterPro" id="IPR020845">
    <property type="entry name" value="AMP-binding_CS"/>
</dbReference>
<dbReference type="InterPro" id="IPR000873">
    <property type="entry name" value="AMP-dep_synth/lig_dom"/>
</dbReference>
<comment type="catalytic activity">
    <reaction evidence="5">
        <text>a long-chain fatty acid + ATP + CoA = a long-chain fatty acyl-CoA + AMP + diphosphate</text>
        <dbReference type="Rhea" id="RHEA:15421"/>
        <dbReference type="ChEBI" id="CHEBI:30616"/>
        <dbReference type="ChEBI" id="CHEBI:33019"/>
        <dbReference type="ChEBI" id="CHEBI:57287"/>
        <dbReference type="ChEBI" id="CHEBI:57560"/>
        <dbReference type="ChEBI" id="CHEBI:83139"/>
        <dbReference type="ChEBI" id="CHEBI:456215"/>
        <dbReference type="EC" id="6.2.1.3"/>
    </reaction>
</comment>
<evidence type="ECO:0000256" key="4">
    <source>
        <dbReference type="ARBA" id="ARBA00022840"/>
    </source>
</evidence>
<evidence type="ECO:0000256" key="5">
    <source>
        <dbReference type="ARBA" id="ARBA00036813"/>
    </source>
</evidence>
<dbReference type="InterPro" id="IPR042099">
    <property type="entry name" value="ANL_N_sf"/>
</dbReference>
<dbReference type="GO" id="GO:0005524">
    <property type="term" value="F:ATP binding"/>
    <property type="evidence" value="ECO:0007669"/>
    <property type="project" value="UniProtKB-KW"/>
</dbReference>
<dbReference type="GO" id="GO:0005783">
    <property type="term" value="C:endoplasmic reticulum"/>
    <property type="evidence" value="ECO:0007669"/>
    <property type="project" value="TreeGrafter"/>
</dbReference>
<dbReference type="Pfam" id="PF00501">
    <property type="entry name" value="AMP-binding"/>
    <property type="match status" value="1"/>
</dbReference>
<accession>A0A7S3B204</accession>
<dbReference type="SUPFAM" id="SSF56801">
    <property type="entry name" value="Acetyl-CoA synthetase-like"/>
    <property type="match status" value="1"/>
</dbReference>
<sequence length="474" mass="50468">MIEMGMQKPVEPTPPKPSSIAVIMYTSGSTGDPKGVMVSQANLLAMMAACQIQFGAVIKDAGGETYLGYLPLAHILELSAEFFYFSTGNMVGYADPKTLLGGPEKAYPHGALEEFKPTLMCGVPKVWETIKAGAQLKVKKAGPVASFLIGLAVEMKAAAAYQRRKTPLFNVLLKKFKKTTGGNLKACLSGGGAISAEVQEWVRTALDCPLVQGYGLTETCAGATIQMFDDMSIGIAGTPISSIEIALHSEKEITDSDGKPYLTTDTVHSNGKACSGRGEVWLRGTNVTGGYYKMPEQTKSEFDSEGFFHTGDIGMLTPGGALVIIDRKKNLVKLKGGEYIALEKMNTTYNSSPFVNVEAGGVCSFGDDSMDRAVCVAQCKPDELTKVAKTLGVSGEPKELCSDPKVQAAVLDSFKAQAKKGGLTTLETVVAVHPLVEEWSTANGCLTATQKLVPKAVTKFNKAEFDVIKKKGIK</sequence>
<gene>
    <name evidence="7" type="ORF">HERI1096_LOCUS20786</name>
</gene>
<evidence type="ECO:0000256" key="1">
    <source>
        <dbReference type="ARBA" id="ARBA00006432"/>
    </source>
</evidence>
<reference evidence="7" key="1">
    <citation type="submission" date="2021-01" db="EMBL/GenBank/DDBJ databases">
        <authorList>
            <person name="Corre E."/>
            <person name="Pelletier E."/>
            <person name="Niang G."/>
            <person name="Scheremetjew M."/>
            <person name="Finn R."/>
            <person name="Kale V."/>
            <person name="Holt S."/>
            <person name="Cochrane G."/>
            <person name="Meng A."/>
            <person name="Brown T."/>
            <person name="Cohen L."/>
        </authorList>
    </citation>
    <scope>NUCLEOTIDE SEQUENCE</scope>
    <source>
        <strain evidence="7">CCMP281</strain>
    </source>
</reference>
<keyword evidence="4" id="KW-0067">ATP-binding</keyword>
<evidence type="ECO:0000256" key="3">
    <source>
        <dbReference type="ARBA" id="ARBA00022741"/>
    </source>
</evidence>
<evidence type="ECO:0000259" key="6">
    <source>
        <dbReference type="Pfam" id="PF00501"/>
    </source>
</evidence>
<comment type="similarity">
    <text evidence="1">Belongs to the ATP-dependent AMP-binding enzyme family.</text>
</comment>
<proteinExistence type="inferred from homology"/>
<keyword evidence="2" id="KW-0436">Ligase</keyword>
<organism evidence="7">
    <name type="scientific">Haptolina ericina</name>
    <dbReference type="NCBI Taxonomy" id="156174"/>
    <lineage>
        <taxon>Eukaryota</taxon>
        <taxon>Haptista</taxon>
        <taxon>Haptophyta</taxon>
        <taxon>Prymnesiophyceae</taxon>
        <taxon>Prymnesiales</taxon>
        <taxon>Prymnesiaceae</taxon>
        <taxon>Haptolina</taxon>
    </lineage>
</organism>
<dbReference type="Gene3D" id="3.40.50.12780">
    <property type="entry name" value="N-terminal domain of ligase-like"/>
    <property type="match status" value="1"/>
</dbReference>
<dbReference type="GO" id="GO:0016020">
    <property type="term" value="C:membrane"/>
    <property type="evidence" value="ECO:0007669"/>
    <property type="project" value="TreeGrafter"/>
</dbReference>
<dbReference type="PANTHER" id="PTHR43272:SF83">
    <property type="entry name" value="ACYL-COA SYNTHETASE LONG-CHAIN, ISOFORM J"/>
    <property type="match status" value="1"/>
</dbReference>
<protein>
    <recommendedName>
        <fullName evidence="6">AMP-dependent synthetase/ligase domain-containing protein</fullName>
    </recommendedName>
</protein>
<evidence type="ECO:0000256" key="2">
    <source>
        <dbReference type="ARBA" id="ARBA00022598"/>
    </source>
</evidence>
<name>A0A7S3B204_9EUKA</name>
<dbReference type="AlphaFoldDB" id="A0A7S3B204"/>